<proteinExistence type="predicted"/>
<evidence type="ECO:0000313" key="2">
    <source>
        <dbReference type="Proteomes" id="UP000236413"/>
    </source>
</evidence>
<dbReference type="AlphaFoldDB" id="A0A316WQ34"/>
<evidence type="ECO:0000313" key="1">
    <source>
        <dbReference type="EMBL" id="PWN62606.1"/>
    </source>
</evidence>
<dbReference type="RefSeq" id="WP_103231780.1">
    <property type="nucleotide sequence ID" value="NZ_PPEG02000003.1"/>
</dbReference>
<accession>A0A316WQ34</accession>
<sequence>MGTYIKYTDENTIEIPKEQLHRLSEFNCLIYDSTTNELKKIERFSKNYRTKQIEQLGGEIYLSSEDQLPEVITNHIDIGSFGKPWTFYYNKEKNNKGEAQWEYIFYRNGSLFGKGIFVFDDRNRKLAGCAIDLMTGLITDKFKNFYGDPSVFDDEFQNETIPNIQFKYKEDDSIEEIYFQDEDYSLRDFLNNDEISMKFNWKENTYYHSFEPLFSSN</sequence>
<name>A0A316WQ34_9FLAO</name>
<protein>
    <submittedName>
        <fullName evidence="1">Uncharacterized protein</fullName>
    </submittedName>
</protein>
<gene>
    <name evidence="1" type="ORF">C1634_007460</name>
</gene>
<comment type="caution">
    <text evidence="1">The sequence shown here is derived from an EMBL/GenBank/DDBJ whole genome shotgun (WGS) entry which is preliminary data.</text>
</comment>
<dbReference type="EMBL" id="PPEG02000003">
    <property type="protein sequence ID" value="PWN62606.1"/>
    <property type="molecule type" value="Genomic_DNA"/>
</dbReference>
<reference evidence="1 2" key="1">
    <citation type="submission" date="2018-04" db="EMBL/GenBank/DDBJ databases">
        <title>Chryseobacterium oncorhynchi 701B-08T from rainbow trout, and Chryseobacterium viscerum 687B-08T from diseased fish.</title>
        <authorList>
            <person name="Jeong J.-J."/>
            <person name="Lee Y.J."/>
            <person name="Pathiraja D."/>
            <person name="Park B."/>
            <person name="Choi I.-G."/>
            <person name="Kim K.D."/>
        </authorList>
    </citation>
    <scope>NUCLEOTIDE SEQUENCE [LARGE SCALE GENOMIC DNA]</scope>
    <source>
        <strain evidence="1 2">687B-08</strain>
    </source>
</reference>
<organism evidence="1 2">
    <name type="scientific">Chryseobacterium viscerum</name>
    <dbReference type="NCBI Taxonomy" id="1037377"/>
    <lineage>
        <taxon>Bacteria</taxon>
        <taxon>Pseudomonadati</taxon>
        <taxon>Bacteroidota</taxon>
        <taxon>Flavobacteriia</taxon>
        <taxon>Flavobacteriales</taxon>
        <taxon>Weeksellaceae</taxon>
        <taxon>Chryseobacterium group</taxon>
        <taxon>Chryseobacterium</taxon>
    </lineage>
</organism>
<dbReference type="Proteomes" id="UP000236413">
    <property type="component" value="Unassembled WGS sequence"/>
</dbReference>